<evidence type="ECO:0000313" key="7">
    <source>
        <dbReference type="Proteomes" id="UP000262939"/>
    </source>
</evidence>
<dbReference type="GO" id="GO:0140098">
    <property type="term" value="F:catalytic activity, acting on RNA"/>
    <property type="evidence" value="ECO:0007669"/>
    <property type="project" value="UniProtKB-ARBA"/>
</dbReference>
<dbReference type="InterPro" id="IPR006224">
    <property type="entry name" value="PsdUridine_synth_RluA-like_CS"/>
</dbReference>
<comment type="caution">
    <text evidence="6">The sequence shown here is derived from an EMBL/GenBank/DDBJ whole genome shotgun (WGS) entry which is preliminary data.</text>
</comment>
<dbReference type="PROSITE" id="PS01129">
    <property type="entry name" value="PSI_RLU"/>
    <property type="match status" value="1"/>
</dbReference>
<dbReference type="SUPFAM" id="SSF55120">
    <property type="entry name" value="Pseudouridine synthase"/>
    <property type="match status" value="1"/>
</dbReference>
<dbReference type="Pfam" id="PF00849">
    <property type="entry name" value="PseudoU_synth_2"/>
    <property type="match status" value="1"/>
</dbReference>
<dbReference type="GO" id="GO:0003723">
    <property type="term" value="F:RNA binding"/>
    <property type="evidence" value="ECO:0007669"/>
    <property type="project" value="InterPro"/>
</dbReference>
<dbReference type="InterPro" id="IPR006145">
    <property type="entry name" value="PsdUridine_synth_RsuA/RluA"/>
</dbReference>
<dbReference type="PANTHER" id="PTHR21600:SF71">
    <property type="entry name" value="PSEUDOURIDINE SYNTHASE"/>
    <property type="match status" value="1"/>
</dbReference>
<dbReference type="EC" id="5.4.99.-" evidence="4"/>
<evidence type="ECO:0000313" key="6">
    <source>
        <dbReference type="EMBL" id="RFU62015.1"/>
    </source>
</evidence>
<dbReference type="GO" id="GO:0000455">
    <property type="term" value="P:enzyme-directed rRNA pseudouridine synthesis"/>
    <property type="evidence" value="ECO:0007669"/>
    <property type="project" value="TreeGrafter"/>
</dbReference>
<protein>
    <recommendedName>
        <fullName evidence="4">Pseudouridine synthase</fullName>
        <ecNumber evidence="4">5.4.99.-</ecNumber>
    </recommendedName>
</protein>
<gene>
    <name evidence="6" type="ORF">D0466_15605</name>
</gene>
<feature type="domain" description="Pseudouridine synthase RsuA/RluA-like" evidence="5">
    <location>
        <begin position="102"/>
        <end position="255"/>
    </location>
</feature>
<comment type="catalytic activity">
    <reaction evidence="1 4">
        <text>a uridine in RNA = a pseudouridine in RNA</text>
        <dbReference type="Rhea" id="RHEA:48348"/>
        <dbReference type="Rhea" id="RHEA-COMP:12068"/>
        <dbReference type="Rhea" id="RHEA-COMP:12069"/>
        <dbReference type="ChEBI" id="CHEBI:65314"/>
        <dbReference type="ChEBI" id="CHEBI:65315"/>
    </reaction>
</comment>
<sequence>MSKVGRKLIETVKKGKFMVLTIPNEWKQYTIEGIFKDYWKVPKKLIHEWRMGKQVTVNNRILPWNTPMKPGDKLAVPIFEDVDSDPVPASDLDISILYEDEHLLIANKPPGMDTHPSAAGKVDTLLNGVAHHLLATGQPAVVKHIHRLDRDTSGAVLFAKNRLSGSMLDKMLEERNIHRTYAAIVHGILTKEKGKINEKIGRDRHHPTRRRVSPTGQAAVTHYQVLDRDEKNKLTRVKCSLESGRTHQIRVHFSHIGHPLAGDLLYGGKAIFPRQALHAYEISLTHPITEKSIVCRAPFLDNPPIFSGSRLP</sequence>
<evidence type="ECO:0000256" key="2">
    <source>
        <dbReference type="ARBA" id="ARBA00010876"/>
    </source>
</evidence>
<dbReference type="Proteomes" id="UP000262939">
    <property type="component" value="Unassembled WGS sequence"/>
</dbReference>
<evidence type="ECO:0000256" key="1">
    <source>
        <dbReference type="ARBA" id="ARBA00000073"/>
    </source>
</evidence>
<feature type="active site" evidence="3">
    <location>
        <position position="149"/>
    </location>
</feature>
<dbReference type="InterPro" id="IPR050188">
    <property type="entry name" value="RluA_PseudoU_synthase"/>
</dbReference>
<keyword evidence="4" id="KW-0413">Isomerase</keyword>
<comment type="similarity">
    <text evidence="2 4">Belongs to the pseudouridine synthase RluA family.</text>
</comment>
<dbReference type="EMBL" id="QVTD01000011">
    <property type="protein sequence ID" value="RFU62015.1"/>
    <property type="molecule type" value="Genomic_DNA"/>
</dbReference>
<keyword evidence="7" id="KW-1185">Reference proteome</keyword>
<dbReference type="OrthoDB" id="9807829at2"/>
<dbReference type="GO" id="GO:0009982">
    <property type="term" value="F:pseudouridine synthase activity"/>
    <property type="evidence" value="ECO:0007669"/>
    <property type="project" value="InterPro"/>
</dbReference>
<name>A0A372L926_9BACI</name>
<dbReference type="PANTHER" id="PTHR21600">
    <property type="entry name" value="MITOCHONDRIAL RNA PSEUDOURIDINE SYNTHASE"/>
    <property type="match status" value="1"/>
</dbReference>
<evidence type="ECO:0000259" key="5">
    <source>
        <dbReference type="Pfam" id="PF00849"/>
    </source>
</evidence>
<dbReference type="InterPro" id="IPR020103">
    <property type="entry name" value="PsdUridine_synth_cat_dom_sf"/>
</dbReference>
<evidence type="ECO:0000256" key="3">
    <source>
        <dbReference type="PIRSR" id="PIRSR606225-1"/>
    </source>
</evidence>
<proteinExistence type="inferred from homology"/>
<reference evidence="6 7" key="1">
    <citation type="submission" date="2018-08" db="EMBL/GenBank/DDBJ databases">
        <title>Bacillus chawlae sp. nov., Bacillus glennii sp. nov., and Bacillus saganii sp. nov. Isolated from the Vehicle Assembly Building at Kennedy Space Center where the Viking Spacecraft were Assembled.</title>
        <authorList>
            <person name="Seuylemezian A."/>
            <person name="Vaishampayan P."/>
        </authorList>
    </citation>
    <scope>NUCLEOTIDE SEQUENCE [LARGE SCALE GENOMIC DNA]</scope>
    <source>
        <strain evidence="6 7">V44-8</strain>
    </source>
</reference>
<organism evidence="6 7">
    <name type="scientific">Peribacillus glennii</name>
    <dbReference type="NCBI Taxonomy" id="2303991"/>
    <lineage>
        <taxon>Bacteria</taxon>
        <taxon>Bacillati</taxon>
        <taxon>Bacillota</taxon>
        <taxon>Bacilli</taxon>
        <taxon>Bacillales</taxon>
        <taxon>Bacillaceae</taxon>
        <taxon>Peribacillus</taxon>
    </lineage>
</organism>
<dbReference type="InterPro" id="IPR006225">
    <property type="entry name" value="PsdUridine_synth_RluC/D"/>
</dbReference>
<evidence type="ECO:0000256" key="4">
    <source>
        <dbReference type="RuleBase" id="RU362028"/>
    </source>
</evidence>
<dbReference type="Gene3D" id="3.30.2350.10">
    <property type="entry name" value="Pseudouridine synthase"/>
    <property type="match status" value="1"/>
</dbReference>
<dbReference type="AlphaFoldDB" id="A0A372L926"/>
<dbReference type="RefSeq" id="WP_117323474.1">
    <property type="nucleotide sequence ID" value="NZ_QVTD01000011.1"/>
</dbReference>
<dbReference type="CDD" id="cd02869">
    <property type="entry name" value="PseudoU_synth_RluA_like"/>
    <property type="match status" value="1"/>
</dbReference>
<dbReference type="NCBIfam" id="TIGR00005">
    <property type="entry name" value="rluA_subfam"/>
    <property type="match status" value="1"/>
</dbReference>
<comment type="function">
    <text evidence="4">Responsible for synthesis of pseudouridine from uracil.</text>
</comment>
<accession>A0A372L926</accession>